<dbReference type="AlphaFoldDB" id="A0A9P0H206"/>
<evidence type="ECO:0000313" key="3">
    <source>
        <dbReference type="Proteomes" id="UP001152798"/>
    </source>
</evidence>
<dbReference type="OrthoDB" id="7685256at2759"/>
<name>A0A9P0H206_NEZVI</name>
<evidence type="ECO:0000313" key="2">
    <source>
        <dbReference type="EMBL" id="CAH1390390.1"/>
    </source>
</evidence>
<evidence type="ECO:0000256" key="1">
    <source>
        <dbReference type="SAM" id="Phobius"/>
    </source>
</evidence>
<keyword evidence="3" id="KW-1185">Reference proteome</keyword>
<gene>
    <name evidence="2" type="ORF">NEZAVI_LOCUS1602</name>
</gene>
<feature type="transmembrane region" description="Helical" evidence="1">
    <location>
        <begin position="12"/>
        <end position="34"/>
    </location>
</feature>
<dbReference type="Proteomes" id="UP001152798">
    <property type="component" value="Chromosome 1"/>
</dbReference>
<keyword evidence="1" id="KW-0472">Membrane</keyword>
<keyword evidence="1" id="KW-1133">Transmembrane helix</keyword>
<sequence>MPTKYYVHGFKVFSILCSLFASVAAFCASGFALIHLVRLYKSTCQPANELHAICVCKAAAYALTYPDLNCPEVGVECSVCLTNWLKCSKWYRWLLICMVCDSSLDIKNTTKLHKSCN</sequence>
<organism evidence="2 3">
    <name type="scientific">Nezara viridula</name>
    <name type="common">Southern green stink bug</name>
    <name type="synonym">Cimex viridulus</name>
    <dbReference type="NCBI Taxonomy" id="85310"/>
    <lineage>
        <taxon>Eukaryota</taxon>
        <taxon>Metazoa</taxon>
        <taxon>Ecdysozoa</taxon>
        <taxon>Arthropoda</taxon>
        <taxon>Hexapoda</taxon>
        <taxon>Insecta</taxon>
        <taxon>Pterygota</taxon>
        <taxon>Neoptera</taxon>
        <taxon>Paraneoptera</taxon>
        <taxon>Hemiptera</taxon>
        <taxon>Heteroptera</taxon>
        <taxon>Panheteroptera</taxon>
        <taxon>Pentatomomorpha</taxon>
        <taxon>Pentatomoidea</taxon>
        <taxon>Pentatomidae</taxon>
        <taxon>Pentatominae</taxon>
        <taxon>Nezara</taxon>
    </lineage>
</organism>
<dbReference type="EMBL" id="OV725077">
    <property type="protein sequence ID" value="CAH1390390.1"/>
    <property type="molecule type" value="Genomic_DNA"/>
</dbReference>
<proteinExistence type="predicted"/>
<reference evidence="2" key="1">
    <citation type="submission" date="2022-01" db="EMBL/GenBank/DDBJ databases">
        <authorList>
            <person name="King R."/>
        </authorList>
    </citation>
    <scope>NUCLEOTIDE SEQUENCE</scope>
</reference>
<keyword evidence="1" id="KW-0812">Transmembrane</keyword>
<protein>
    <submittedName>
        <fullName evidence="2">Uncharacterized protein</fullName>
    </submittedName>
</protein>
<accession>A0A9P0H206</accession>